<feature type="region of interest" description="Disordered" evidence="6">
    <location>
        <begin position="247"/>
        <end position="268"/>
    </location>
</feature>
<feature type="signal peptide" evidence="7">
    <location>
        <begin position="1"/>
        <end position="21"/>
    </location>
</feature>
<evidence type="ECO:0000256" key="5">
    <source>
        <dbReference type="RuleBase" id="RU000411"/>
    </source>
</evidence>
<keyword evidence="7" id="KW-0732">Signal</keyword>
<dbReference type="InterPro" id="IPR042178">
    <property type="entry name" value="Serpin_sf_1"/>
</dbReference>
<feature type="region of interest" description="Disordered" evidence="6">
    <location>
        <begin position="564"/>
        <end position="586"/>
    </location>
</feature>
<dbReference type="PANTHER" id="PTHR11461:SF211">
    <property type="entry name" value="GH10112P-RELATED"/>
    <property type="match status" value="1"/>
</dbReference>
<keyword evidence="9" id="KW-1185">Reference proteome</keyword>
<evidence type="ECO:0000313" key="10">
    <source>
        <dbReference type="RefSeq" id="XP_018495121.1"/>
    </source>
</evidence>
<protein>
    <submittedName>
        <fullName evidence="10">Uncharacterized protein LOC108864287</fullName>
    </submittedName>
</protein>
<dbReference type="SMART" id="SM00093">
    <property type="entry name" value="SERPIN"/>
    <property type="match status" value="1"/>
</dbReference>
<dbReference type="KEGG" id="goe:108864287"/>
<feature type="region of interest" description="Disordered" evidence="6">
    <location>
        <begin position="100"/>
        <end position="140"/>
    </location>
</feature>
<name>A0AAJ7L660_9ACAR</name>
<evidence type="ECO:0000256" key="2">
    <source>
        <dbReference type="ARBA" id="ARBA00022690"/>
    </source>
</evidence>
<evidence type="ECO:0000256" key="1">
    <source>
        <dbReference type="ARBA" id="ARBA00009500"/>
    </source>
</evidence>
<feature type="chain" id="PRO_5042599670" evidence="7">
    <location>
        <begin position="22"/>
        <end position="625"/>
    </location>
</feature>
<dbReference type="InterPro" id="IPR036186">
    <property type="entry name" value="Serpin_sf"/>
</dbReference>
<dbReference type="RefSeq" id="XP_018495121.1">
    <property type="nucleotide sequence ID" value="XM_018639605.1"/>
</dbReference>
<dbReference type="PANTHER" id="PTHR11461">
    <property type="entry name" value="SERINE PROTEASE INHIBITOR, SERPIN"/>
    <property type="match status" value="1"/>
</dbReference>
<feature type="domain" description="Serpin" evidence="8">
    <location>
        <begin position="38"/>
        <end position="625"/>
    </location>
</feature>
<feature type="compositionally biased region" description="Low complexity" evidence="6">
    <location>
        <begin position="255"/>
        <end position="268"/>
    </location>
</feature>
<dbReference type="GO" id="GO:0005615">
    <property type="term" value="C:extracellular space"/>
    <property type="evidence" value="ECO:0007669"/>
    <property type="project" value="InterPro"/>
</dbReference>
<dbReference type="AlphaFoldDB" id="A0AAJ7L660"/>
<evidence type="ECO:0000259" key="8">
    <source>
        <dbReference type="SMART" id="SM00093"/>
    </source>
</evidence>
<evidence type="ECO:0000313" key="9">
    <source>
        <dbReference type="Proteomes" id="UP000694867"/>
    </source>
</evidence>
<dbReference type="PROSITE" id="PS00284">
    <property type="entry name" value="SERPIN"/>
    <property type="match status" value="1"/>
</dbReference>
<organism evidence="9 10">
    <name type="scientific">Galendromus occidentalis</name>
    <name type="common">western predatory mite</name>
    <dbReference type="NCBI Taxonomy" id="34638"/>
    <lineage>
        <taxon>Eukaryota</taxon>
        <taxon>Metazoa</taxon>
        <taxon>Ecdysozoa</taxon>
        <taxon>Arthropoda</taxon>
        <taxon>Chelicerata</taxon>
        <taxon>Arachnida</taxon>
        <taxon>Acari</taxon>
        <taxon>Parasitiformes</taxon>
        <taxon>Mesostigmata</taxon>
        <taxon>Gamasina</taxon>
        <taxon>Phytoseioidea</taxon>
        <taxon>Phytoseiidae</taxon>
        <taxon>Typhlodrominae</taxon>
        <taxon>Galendromus</taxon>
    </lineage>
</organism>
<comment type="similarity">
    <text evidence="1 5">Belongs to the serpin family.</text>
</comment>
<evidence type="ECO:0000256" key="4">
    <source>
        <dbReference type="ARBA" id="ARBA00023180"/>
    </source>
</evidence>
<gene>
    <name evidence="10" type="primary">LOC108864287</name>
</gene>
<keyword evidence="2" id="KW-0646">Protease inhibitor</keyword>
<evidence type="ECO:0000256" key="3">
    <source>
        <dbReference type="ARBA" id="ARBA00022900"/>
    </source>
</evidence>
<dbReference type="Pfam" id="PF00079">
    <property type="entry name" value="Serpin"/>
    <property type="match status" value="2"/>
</dbReference>
<keyword evidence="4" id="KW-0325">Glycoprotein</keyword>
<evidence type="ECO:0000256" key="7">
    <source>
        <dbReference type="SAM" id="SignalP"/>
    </source>
</evidence>
<dbReference type="CDD" id="cd00172">
    <property type="entry name" value="serpin"/>
    <property type="match status" value="1"/>
</dbReference>
<dbReference type="Proteomes" id="UP000694867">
    <property type="component" value="Unplaced"/>
</dbReference>
<dbReference type="InterPro" id="IPR042185">
    <property type="entry name" value="Serpin_sf_2"/>
</dbReference>
<accession>A0AAJ7L660</accession>
<dbReference type="GO" id="GO:0004867">
    <property type="term" value="F:serine-type endopeptidase inhibitor activity"/>
    <property type="evidence" value="ECO:0007669"/>
    <property type="project" value="UniProtKB-KW"/>
</dbReference>
<sequence>MELSLFVRVLTLVSIVNFSGAAQTIEPKMWDSVNTFGFRLLTNASTGSDENVLVSPLAAYTALIVAASGTSGATRSNILKILQVQDISRNDIEGLFSTFTDGKPSDVGSEPVPNPQRAPAALQKTSESPHGVFGTPQKSFGSTFQRLPGDHRNAEINGRMSSLGTNRNPTAPRNEAPGMNSLNNMANHGIGFEALYGSDGSFYELPKAYDYEEQRIDVPGARGASFARPEMARSRTFHQHIGMNTRDSSATFKNAPRSAPSRASSSESMEYPEEYAVYRELDAEPSELSFSRVAMPRDYRSDGRSSSRGMNWMDPAQGQPLIASKAKLINQFYVNESVPLRTPYVQELRRLYRTPVLRSNFQQSELTRQLINSVMSLETEGSVAELLEKPLSTTVVSMMVNSLHFKGIWSDPVSEVNQDRPFNSFCVSDKRTNSRWIRINGVYPYTNLADFGARVFRIPLKSDDVIFSLVLVLPHRKFSCDLVSWLNRVNQWAGIAKSLSRMEDTNVDLILPKFDFDQSIELTEVVEGMAEGEIFTSANSSIMTTSRGMKLDKIIHKTRLSFNEHGTNTDAPAKGETSGVPNPSKRLDAKNVTIAADRPFLLSILAADPRSKTEVLLFSGIVNHL</sequence>
<dbReference type="InterPro" id="IPR023795">
    <property type="entry name" value="Serpin_CS"/>
</dbReference>
<reference evidence="10" key="1">
    <citation type="submission" date="2025-08" db="UniProtKB">
        <authorList>
            <consortium name="RefSeq"/>
        </authorList>
    </citation>
    <scope>IDENTIFICATION</scope>
</reference>
<evidence type="ECO:0000256" key="6">
    <source>
        <dbReference type="SAM" id="MobiDB-lite"/>
    </source>
</evidence>
<dbReference type="GeneID" id="108864287"/>
<proteinExistence type="inferred from homology"/>
<dbReference type="Gene3D" id="2.30.39.10">
    <property type="entry name" value="Alpha-1-antitrypsin, domain 1"/>
    <property type="match status" value="1"/>
</dbReference>
<dbReference type="InterPro" id="IPR000215">
    <property type="entry name" value="Serpin_fam"/>
</dbReference>
<keyword evidence="3" id="KW-0722">Serine protease inhibitor</keyword>
<dbReference type="InterPro" id="IPR023796">
    <property type="entry name" value="Serpin_dom"/>
</dbReference>
<dbReference type="SUPFAM" id="SSF56574">
    <property type="entry name" value="Serpins"/>
    <property type="match status" value="1"/>
</dbReference>
<dbReference type="Gene3D" id="3.30.497.10">
    <property type="entry name" value="Antithrombin, subunit I, domain 2"/>
    <property type="match status" value="2"/>
</dbReference>